<name>A0A671STV9_9TELE</name>
<dbReference type="InterPro" id="IPR036397">
    <property type="entry name" value="RNaseH_sf"/>
</dbReference>
<dbReference type="PANTHER" id="PTHR37984:SF7">
    <property type="entry name" value="INTEGRASE CATALYTIC DOMAIN-CONTAINING PROTEIN"/>
    <property type="match status" value="1"/>
</dbReference>
<feature type="domain" description="Integrase catalytic" evidence="2">
    <location>
        <begin position="1"/>
        <end position="157"/>
    </location>
</feature>
<dbReference type="PROSITE" id="PS50994">
    <property type="entry name" value="INTEGRASE"/>
    <property type="match status" value="1"/>
</dbReference>
<dbReference type="Gene3D" id="3.30.420.10">
    <property type="entry name" value="Ribonuclease H-like superfamily/Ribonuclease H"/>
    <property type="match status" value="1"/>
</dbReference>
<dbReference type="InterPro" id="IPR001584">
    <property type="entry name" value="Integrase_cat-core"/>
</dbReference>
<dbReference type="GO" id="GO:0015074">
    <property type="term" value="P:DNA integration"/>
    <property type="evidence" value="ECO:0007669"/>
    <property type="project" value="InterPro"/>
</dbReference>
<dbReference type="Proteomes" id="UP000472260">
    <property type="component" value="Unassembled WGS sequence"/>
</dbReference>
<evidence type="ECO:0000259" key="2">
    <source>
        <dbReference type="PROSITE" id="PS50994"/>
    </source>
</evidence>
<dbReference type="AlphaFoldDB" id="A0A671STV9"/>
<reference evidence="3" key="1">
    <citation type="submission" date="2025-08" db="UniProtKB">
        <authorList>
            <consortium name="Ensembl"/>
        </authorList>
    </citation>
    <scope>IDENTIFICATION</scope>
</reference>
<organism evidence="3 4">
    <name type="scientific">Sinocyclocheilus anshuiensis</name>
    <dbReference type="NCBI Taxonomy" id="1608454"/>
    <lineage>
        <taxon>Eukaryota</taxon>
        <taxon>Metazoa</taxon>
        <taxon>Chordata</taxon>
        <taxon>Craniata</taxon>
        <taxon>Vertebrata</taxon>
        <taxon>Euteleostomi</taxon>
        <taxon>Actinopterygii</taxon>
        <taxon>Neopterygii</taxon>
        <taxon>Teleostei</taxon>
        <taxon>Ostariophysi</taxon>
        <taxon>Cypriniformes</taxon>
        <taxon>Cyprinidae</taxon>
        <taxon>Cyprininae</taxon>
        <taxon>Sinocyclocheilus</taxon>
    </lineage>
</organism>
<accession>A0A671STV9</accession>
<dbReference type="SUPFAM" id="SSF53098">
    <property type="entry name" value="Ribonuclease H-like"/>
    <property type="match status" value="1"/>
</dbReference>
<keyword evidence="4" id="KW-1185">Reference proteome</keyword>
<sequence>MDLFHLKGNNYLVVIDYYSNYPELALLSDMSTKCVMTHSKSIFARHGIPQTVISDSGPCFSSKEWQEFSVQYDFKHVTSSPEYAQSNGKAEKGVHILKQLLKKAADSKSDPYLALLNYRTSPLECGMAPAEMLMNRKLRTTLPSCSKQKANVKIKQKLKQLKYRQKFYYDRAAKHLQTLVRDDVVRIKSDENWSKKATVMQEVAPRSYTVKTDDGQIFRRNRRDLLKTGKEVKDQNQCNVKSESTALYTTNDCNTDTNIDTQTSNSHTFTLRRSTRPVKKPDRLNL</sequence>
<evidence type="ECO:0000256" key="1">
    <source>
        <dbReference type="SAM" id="MobiDB-lite"/>
    </source>
</evidence>
<proteinExistence type="predicted"/>
<reference evidence="3" key="2">
    <citation type="submission" date="2025-09" db="UniProtKB">
        <authorList>
            <consortium name="Ensembl"/>
        </authorList>
    </citation>
    <scope>IDENTIFICATION</scope>
</reference>
<dbReference type="GO" id="GO:0003676">
    <property type="term" value="F:nucleic acid binding"/>
    <property type="evidence" value="ECO:0007669"/>
    <property type="project" value="InterPro"/>
</dbReference>
<dbReference type="Ensembl" id="ENSSANT00000106820.1">
    <property type="protein sequence ID" value="ENSSANP00000100621.1"/>
    <property type="gene ID" value="ENSSANG00000049464.1"/>
</dbReference>
<feature type="region of interest" description="Disordered" evidence="1">
    <location>
        <begin position="258"/>
        <end position="286"/>
    </location>
</feature>
<dbReference type="InterPro" id="IPR012337">
    <property type="entry name" value="RNaseH-like_sf"/>
</dbReference>
<evidence type="ECO:0000313" key="3">
    <source>
        <dbReference type="Ensembl" id="ENSSANP00000100621.1"/>
    </source>
</evidence>
<evidence type="ECO:0000313" key="4">
    <source>
        <dbReference type="Proteomes" id="UP000472260"/>
    </source>
</evidence>
<dbReference type="PANTHER" id="PTHR37984">
    <property type="entry name" value="PROTEIN CBG26694"/>
    <property type="match status" value="1"/>
</dbReference>
<dbReference type="FunFam" id="3.30.420.10:FF:000063">
    <property type="entry name" value="Retrovirus-related Pol polyprotein from transposon 297-like Protein"/>
    <property type="match status" value="1"/>
</dbReference>
<dbReference type="Pfam" id="PF00665">
    <property type="entry name" value="rve"/>
    <property type="match status" value="1"/>
</dbReference>
<protein>
    <recommendedName>
        <fullName evidence="2">Integrase catalytic domain-containing protein</fullName>
    </recommendedName>
</protein>
<dbReference type="InterPro" id="IPR050951">
    <property type="entry name" value="Retrovirus_Pol_polyprotein"/>
</dbReference>